<accession>A0A3G5A0Y4</accession>
<evidence type="ECO:0000313" key="1">
    <source>
        <dbReference type="EMBL" id="AYV80896.1"/>
    </source>
</evidence>
<organism evidence="1">
    <name type="scientific">Harvfovirus sp</name>
    <dbReference type="NCBI Taxonomy" id="2487768"/>
    <lineage>
        <taxon>Viruses</taxon>
        <taxon>Varidnaviria</taxon>
        <taxon>Bamfordvirae</taxon>
        <taxon>Nucleocytoviricota</taxon>
        <taxon>Megaviricetes</taxon>
        <taxon>Imitervirales</taxon>
        <taxon>Mimiviridae</taxon>
        <taxon>Klosneuvirinae</taxon>
    </lineage>
</organism>
<sequence length="230" mass="25560">MKNKNDENLRPVAAEILDVRFVIENYEDLGFQFYWAIDKLKTHLTARILPDGSVLALATTQGKWNVVPGIVTPQSSTTALCPTCTDYINIQEGAATGKITSYFDQMVFPPGTKIIYPVLHNASPFPTPVLISGSFNPKNPVVPCHPPLKFNALGNFQDLVCAPGTQTGTVRIVYFIQAFFSQPYLSHIFKGSYYFDEQLLYESATNQELGDIFINSKGCPQTVPYNPNLK</sequence>
<reference evidence="1" key="1">
    <citation type="submission" date="2018-10" db="EMBL/GenBank/DDBJ databases">
        <title>Hidden diversity of soil giant viruses.</title>
        <authorList>
            <person name="Schulz F."/>
            <person name="Alteio L."/>
            <person name="Goudeau D."/>
            <person name="Ryan E.M."/>
            <person name="Malmstrom R.R."/>
            <person name="Blanchard J."/>
            <person name="Woyke T."/>
        </authorList>
    </citation>
    <scope>NUCLEOTIDE SEQUENCE</scope>
    <source>
        <strain evidence="1">HAV1</strain>
    </source>
</reference>
<dbReference type="EMBL" id="MK072251">
    <property type="protein sequence ID" value="AYV80896.1"/>
    <property type="molecule type" value="Genomic_DNA"/>
</dbReference>
<gene>
    <name evidence="1" type="ORF">Harvfovirus9_26</name>
</gene>
<proteinExistence type="predicted"/>
<name>A0A3G5A0Y4_9VIRU</name>
<protein>
    <submittedName>
        <fullName evidence="1">Uncharacterized protein</fullName>
    </submittedName>
</protein>